<dbReference type="KEGG" id="amx:AM2010_2061"/>
<name>A0A0G3XCN5_9SPHN</name>
<keyword evidence="3" id="KW-1185">Reference proteome</keyword>
<organism evidence="2 3">
    <name type="scientific">Pelagerythrobacter marensis</name>
    <dbReference type="NCBI Taxonomy" id="543877"/>
    <lineage>
        <taxon>Bacteria</taxon>
        <taxon>Pseudomonadati</taxon>
        <taxon>Pseudomonadota</taxon>
        <taxon>Alphaproteobacteria</taxon>
        <taxon>Sphingomonadales</taxon>
        <taxon>Erythrobacteraceae</taxon>
        <taxon>Pelagerythrobacter</taxon>
    </lineage>
</organism>
<gene>
    <name evidence="2" type="ORF">AM2010_2061</name>
</gene>
<protein>
    <recommendedName>
        <fullName evidence="4">Phage tail assembly chaperone</fullName>
    </recommendedName>
</protein>
<dbReference type="EMBL" id="CP011805">
    <property type="protein sequence ID" value="AKM08123.1"/>
    <property type="molecule type" value="Genomic_DNA"/>
</dbReference>
<evidence type="ECO:0000256" key="1">
    <source>
        <dbReference type="SAM" id="MobiDB-lite"/>
    </source>
</evidence>
<dbReference type="AlphaFoldDB" id="A0A0G3XCN5"/>
<reference evidence="2 3" key="1">
    <citation type="submission" date="2015-06" db="EMBL/GenBank/DDBJ databases">
        <authorList>
            <person name="Kim K.M."/>
        </authorList>
    </citation>
    <scope>NUCLEOTIDE SEQUENCE [LARGE SCALE GENOMIC DNA]</scope>
    <source>
        <strain evidence="2 3">KCTC 22370</strain>
    </source>
</reference>
<dbReference type="PATRIC" id="fig|543877.4.peg.2094"/>
<dbReference type="RefSeq" id="WP_082132882.1">
    <property type="nucleotide sequence ID" value="NZ_CP011805.1"/>
</dbReference>
<proteinExistence type="predicted"/>
<dbReference type="Proteomes" id="UP000037643">
    <property type="component" value="Chromosome"/>
</dbReference>
<evidence type="ECO:0008006" key="4">
    <source>
        <dbReference type="Google" id="ProtNLM"/>
    </source>
</evidence>
<feature type="region of interest" description="Disordered" evidence="1">
    <location>
        <begin position="51"/>
        <end position="77"/>
    </location>
</feature>
<evidence type="ECO:0000313" key="2">
    <source>
        <dbReference type="EMBL" id="AKM08123.1"/>
    </source>
</evidence>
<accession>A0A0G3XCN5</accession>
<sequence>MGTKPPSCPREGGLSFGAVALSLAGLAARVLGWRPDDFWRATPAELATSLADPAAPPAAPTRADIERMMERENDGRD</sequence>
<dbReference type="Pfam" id="PF09550">
    <property type="entry name" value="Phage_TAC_6"/>
    <property type="match status" value="1"/>
</dbReference>
<dbReference type="STRING" id="543877.AM2010_2061"/>
<feature type="compositionally biased region" description="Basic and acidic residues" evidence="1">
    <location>
        <begin position="63"/>
        <end position="77"/>
    </location>
</feature>
<dbReference type="InterPro" id="IPR019056">
    <property type="entry name" value="Phage_TAC_6"/>
</dbReference>
<evidence type="ECO:0000313" key="3">
    <source>
        <dbReference type="Proteomes" id="UP000037643"/>
    </source>
</evidence>